<gene>
    <name evidence="1" type="ORF">KME07_23370</name>
</gene>
<organism evidence="1 2">
    <name type="scientific">Pegethrix bostrychoides GSE-TBD4-15B</name>
    <dbReference type="NCBI Taxonomy" id="2839662"/>
    <lineage>
        <taxon>Bacteria</taxon>
        <taxon>Bacillati</taxon>
        <taxon>Cyanobacteriota</taxon>
        <taxon>Cyanophyceae</taxon>
        <taxon>Oculatellales</taxon>
        <taxon>Oculatellaceae</taxon>
        <taxon>Pegethrix</taxon>
    </lineage>
</organism>
<dbReference type="Gene3D" id="3.30.1460.10">
    <property type="match status" value="1"/>
</dbReference>
<dbReference type="AlphaFoldDB" id="A0A951U8D7"/>
<accession>A0A951U8D7</accession>
<dbReference type="EMBL" id="JAHHHV010000088">
    <property type="protein sequence ID" value="MBW4468377.1"/>
    <property type="molecule type" value="Genomic_DNA"/>
</dbReference>
<dbReference type="SUPFAM" id="SSF69635">
    <property type="entry name" value="Type III secretory system chaperone-like"/>
    <property type="match status" value="1"/>
</dbReference>
<comment type="caution">
    <text evidence="1">The sequence shown here is derived from an EMBL/GenBank/DDBJ whole genome shotgun (WGS) entry which is preliminary data.</text>
</comment>
<evidence type="ECO:0000313" key="2">
    <source>
        <dbReference type="Proteomes" id="UP000707356"/>
    </source>
</evidence>
<protein>
    <submittedName>
        <fullName evidence="1">Uncharacterized protein</fullName>
    </submittedName>
</protein>
<reference evidence="1" key="1">
    <citation type="submission" date="2021-05" db="EMBL/GenBank/DDBJ databases">
        <authorList>
            <person name="Pietrasiak N."/>
            <person name="Ward R."/>
            <person name="Stajich J.E."/>
            <person name="Kurbessoian T."/>
        </authorList>
    </citation>
    <scope>NUCLEOTIDE SEQUENCE</scope>
    <source>
        <strain evidence="1">GSE-TBD4-15B</strain>
    </source>
</reference>
<evidence type="ECO:0000313" key="1">
    <source>
        <dbReference type="EMBL" id="MBW4468377.1"/>
    </source>
</evidence>
<dbReference type="Proteomes" id="UP000707356">
    <property type="component" value="Unassembled WGS sequence"/>
</dbReference>
<name>A0A951U8D7_9CYAN</name>
<proteinExistence type="predicted"/>
<sequence length="188" mass="21422">MTPSEITAALTALYGDAVQVSEPESWQVEGEAFRLLVLLSEDQSWLRALVTIAPAQEAAPFFQQLLEANFDETQELRYALFQGLLWGIFQHRAASLEAEDFQQAILRLIELHQRGLDDSFNQLAETQIRQIVQAAKLQGQTLEATMQTLERFYEEGVMGDLNSGAQSRSEVLSAWRYQLERLWGEDER</sequence>
<reference evidence="1" key="2">
    <citation type="journal article" date="2022" name="Microbiol. Resour. Announc.">
        <title>Metagenome Sequencing to Explore Phylogenomics of Terrestrial Cyanobacteria.</title>
        <authorList>
            <person name="Ward R.D."/>
            <person name="Stajich J.E."/>
            <person name="Johansen J.R."/>
            <person name="Huntemann M."/>
            <person name="Clum A."/>
            <person name="Foster B."/>
            <person name="Foster B."/>
            <person name="Roux S."/>
            <person name="Palaniappan K."/>
            <person name="Varghese N."/>
            <person name="Mukherjee S."/>
            <person name="Reddy T.B.K."/>
            <person name="Daum C."/>
            <person name="Copeland A."/>
            <person name="Chen I.A."/>
            <person name="Ivanova N.N."/>
            <person name="Kyrpides N.C."/>
            <person name="Shapiro N."/>
            <person name="Eloe-Fadrosh E.A."/>
            <person name="Pietrasiak N."/>
        </authorList>
    </citation>
    <scope>NUCLEOTIDE SEQUENCE</scope>
    <source>
        <strain evidence="1">GSE-TBD4-15B</strain>
    </source>
</reference>